<evidence type="ECO:0000256" key="2">
    <source>
        <dbReference type="SAM" id="MobiDB-lite"/>
    </source>
</evidence>
<organism evidence="6">
    <name type="scientific">Schistocephalus solidus</name>
    <name type="common">Tapeworm</name>
    <dbReference type="NCBI Taxonomy" id="70667"/>
    <lineage>
        <taxon>Eukaryota</taxon>
        <taxon>Metazoa</taxon>
        <taxon>Spiralia</taxon>
        <taxon>Lophotrochozoa</taxon>
        <taxon>Platyhelminthes</taxon>
        <taxon>Cestoda</taxon>
        <taxon>Eucestoda</taxon>
        <taxon>Diphyllobothriidea</taxon>
        <taxon>Diphyllobothriidae</taxon>
        <taxon>Schistocephalus</taxon>
    </lineage>
</organism>
<gene>
    <name evidence="4" type="ORF">SSLN_LOCUS16100</name>
</gene>
<feature type="region of interest" description="Disordered" evidence="2">
    <location>
        <begin position="284"/>
        <end position="353"/>
    </location>
</feature>
<feature type="domain" description="C2H2-type" evidence="3">
    <location>
        <begin position="356"/>
        <end position="378"/>
    </location>
</feature>
<reference evidence="6" key="1">
    <citation type="submission" date="2016-06" db="UniProtKB">
        <authorList>
            <consortium name="WormBaseParasite"/>
        </authorList>
    </citation>
    <scope>IDENTIFICATION</scope>
</reference>
<evidence type="ECO:0000259" key="3">
    <source>
        <dbReference type="PROSITE" id="PS50157"/>
    </source>
</evidence>
<dbReference type="PROSITE" id="PS50157">
    <property type="entry name" value="ZINC_FINGER_C2H2_2"/>
    <property type="match status" value="1"/>
</dbReference>
<feature type="compositionally biased region" description="Low complexity" evidence="2">
    <location>
        <begin position="339"/>
        <end position="350"/>
    </location>
</feature>
<feature type="compositionally biased region" description="Pro residues" evidence="2">
    <location>
        <begin position="302"/>
        <end position="317"/>
    </location>
</feature>
<evidence type="ECO:0000313" key="6">
    <source>
        <dbReference type="WBParaSite" id="SSLN_0001670801-mRNA-1"/>
    </source>
</evidence>
<keyword evidence="5" id="KW-1185">Reference proteome</keyword>
<proteinExistence type="predicted"/>
<dbReference type="OrthoDB" id="1293503at2759"/>
<dbReference type="PANTHER" id="PTHR47027">
    <property type="entry name" value="REVERSE TRANSCRIPTASE DOMAIN-CONTAINING PROTEIN"/>
    <property type="match status" value="1"/>
</dbReference>
<dbReference type="WBParaSite" id="SSLN_0001670801-mRNA-1">
    <property type="protein sequence ID" value="SSLN_0001670801-mRNA-1"/>
    <property type="gene ID" value="SSLN_0001670801"/>
</dbReference>
<dbReference type="InterPro" id="IPR013087">
    <property type="entry name" value="Znf_C2H2_type"/>
</dbReference>
<keyword evidence="1" id="KW-0863">Zinc-finger</keyword>
<dbReference type="PANTHER" id="PTHR47027:SF26">
    <property type="entry name" value="REVERSE TRANSCRIPTASE DOMAIN-CONTAINING PROTEIN"/>
    <property type="match status" value="1"/>
</dbReference>
<keyword evidence="1" id="KW-0862">Zinc</keyword>
<evidence type="ECO:0000313" key="4">
    <source>
        <dbReference type="EMBL" id="VDM02486.1"/>
    </source>
</evidence>
<reference evidence="4 5" key="2">
    <citation type="submission" date="2018-11" db="EMBL/GenBank/DDBJ databases">
        <authorList>
            <consortium name="Pathogen Informatics"/>
        </authorList>
    </citation>
    <scope>NUCLEOTIDE SEQUENCE [LARGE SCALE GENOMIC DNA]</scope>
    <source>
        <strain evidence="4 5">NST_G2</strain>
    </source>
</reference>
<dbReference type="PROSITE" id="PS00028">
    <property type="entry name" value="ZINC_FINGER_C2H2_1"/>
    <property type="match status" value="1"/>
</dbReference>
<dbReference type="GO" id="GO:0008270">
    <property type="term" value="F:zinc ion binding"/>
    <property type="evidence" value="ECO:0007669"/>
    <property type="project" value="UniProtKB-KW"/>
</dbReference>
<dbReference type="EMBL" id="UYSU01040663">
    <property type="protein sequence ID" value="VDM02486.1"/>
    <property type="molecule type" value="Genomic_DNA"/>
</dbReference>
<feature type="compositionally biased region" description="Polar residues" evidence="2">
    <location>
        <begin position="284"/>
        <end position="298"/>
    </location>
</feature>
<sequence length="378" mass="41753">MLMDAYRDEQSRIRIAYRNDGHLLNSRRRQATTRVPTATGQDLLFMDDCALNTVTEEDMQRSMDLFTAGLADFGSTISTFKTVFMHQPPPCAEYNAPRIDVNGAQLKNVKTFAYLGNTLSRNTRIDDEFAQWISKVSHSIGQLQASVWKHNGIQLNTKLKMYKAVVLTKLLYGVETWTVHSNQARKLNHSHLSCLRRILKLRWQDRIPDPEAGAAIYETNRIAAAKAKSSACKSQAPRINNANSQALPTGLRCQRTFRARIGLVGHLQTQSNYNPTISISATAASDPSMTTTPTNDNNFIDAPPPTITDTILPPPPSASITATNTTCPTPTTSDYLPPATSNTTTATSTSDGDSVLTCPHCDRTFTSRLCLVGHLRMH</sequence>
<protein>
    <submittedName>
        <fullName evidence="6">C2H2-type domain-containing protein</fullName>
    </submittedName>
</protein>
<dbReference type="AlphaFoldDB" id="A0A183TI02"/>
<keyword evidence="1" id="KW-0479">Metal-binding</keyword>
<name>A0A183TI02_SCHSO</name>
<evidence type="ECO:0000313" key="5">
    <source>
        <dbReference type="Proteomes" id="UP000275846"/>
    </source>
</evidence>
<feature type="compositionally biased region" description="Low complexity" evidence="2">
    <location>
        <begin position="321"/>
        <end position="332"/>
    </location>
</feature>
<evidence type="ECO:0000256" key="1">
    <source>
        <dbReference type="PROSITE-ProRule" id="PRU00042"/>
    </source>
</evidence>
<dbReference type="SMART" id="SM00355">
    <property type="entry name" value="ZnF_C2H2"/>
    <property type="match status" value="1"/>
</dbReference>
<dbReference type="Proteomes" id="UP000275846">
    <property type="component" value="Unassembled WGS sequence"/>
</dbReference>
<accession>A0A183TI02</accession>